<keyword evidence="1" id="KW-0732">Signal</keyword>
<reference evidence="2" key="2">
    <citation type="submission" date="2025-05" db="UniProtKB">
        <authorList>
            <consortium name="EnsemblMetazoa"/>
        </authorList>
    </citation>
    <scope>IDENTIFICATION</scope>
</reference>
<organism evidence="2 3">
    <name type="scientific">Drosophila rhopaloa</name>
    <name type="common">Fruit fly</name>
    <dbReference type="NCBI Taxonomy" id="1041015"/>
    <lineage>
        <taxon>Eukaryota</taxon>
        <taxon>Metazoa</taxon>
        <taxon>Ecdysozoa</taxon>
        <taxon>Arthropoda</taxon>
        <taxon>Hexapoda</taxon>
        <taxon>Insecta</taxon>
        <taxon>Pterygota</taxon>
        <taxon>Neoptera</taxon>
        <taxon>Endopterygota</taxon>
        <taxon>Diptera</taxon>
        <taxon>Brachycera</taxon>
        <taxon>Muscomorpha</taxon>
        <taxon>Ephydroidea</taxon>
        <taxon>Drosophilidae</taxon>
        <taxon>Drosophila</taxon>
        <taxon>Sophophora</taxon>
    </lineage>
</organism>
<reference evidence="3" key="1">
    <citation type="journal article" date="2021" name="Elife">
        <title>Highly contiguous assemblies of 101 drosophilid genomes.</title>
        <authorList>
            <person name="Kim B.Y."/>
            <person name="Wang J.R."/>
            <person name="Miller D.E."/>
            <person name="Barmina O."/>
            <person name="Delaney E."/>
            <person name="Thompson A."/>
            <person name="Comeault A.A."/>
            <person name="Peede D."/>
            <person name="D'Agostino E.R."/>
            <person name="Pelaez J."/>
            <person name="Aguilar J.M."/>
            <person name="Haji D."/>
            <person name="Matsunaga T."/>
            <person name="Armstrong E.E."/>
            <person name="Zych M."/>
            <person name="Ogawa Y."/>
            <person name="Stamenkovic-Radak M."/>
            <person name="Jelic M."/>
            <person name="Veselinovic M.S."/>
            <person name="Tanaskovic M."/>
            <person name="Eric P."/>
            <person name="Gao J.J."/>
            <person name="Katoh T.K."/>
            <person name="Toda M.J."/>
            <person name="Watabe H."/>
            <person name="Watada M."/>
            <person name="Davis J.S."/>
            <person name="Moyle L.C."/>
            <person name="Manoli G."/>
            <person name="Bertolini E."/>
            <person name="Kostal V."/>
            <person name="Hawley R.S."/>
            <person name="Takahashi A."/>
            <person name="Jones C.D."/>
            <person name="Price D.K."/>
            <person name="Whiteman N."/>
            <person name="Kopp A."/>
            <person name="Matute D.R."/>
            <person name="Petrov D.A."/>
        </authorList>
    </citation>
    <scope>NUCLEOTIDE SEQUENCE [LARGE SCALE GENOMIC DNA]</scope>
</reference>
<feature type="chain" id="PRO_5047238371" description="Integumentary mucin C.1-like" evidence="1">
    <location>
        <begin position="23"/>
        <end position="93"/>
    </location>
</feature>
<keyword evidence="3" id="KW-1185">Reference proteome</keyword>
<dbReference type="RefSeq" id="XP_044314493.1">
    <property type="nucleotide sequence ID" value="XM_044458558.1"/>
</dbReference>
<evidence type="ECO:0000313" key="3">
    <source>
        <dbReference type="Proteomes" id="UP001652680"/>
    </source>
</evidence>
<proteinExistence type="predicted"/>
<dbReference type="EnsemblMetazoa" id="XM_044458558.1">
    <property type="protein sequence ID" value="XP_044314493.1"/>
    <property type="gene ID" value="LOC123037506"/>
</dbReference>
<dbReference type="Proteomes" id="UP001652680">
    <property type="component" value="Unassembled WGS sequence"/>
</dbReference>
<accession>A0ABM5J6N9</accession>
<evidence type="ECO:0000256" key="1">
    <source>
        <dbReference type="SAM" id="SignalP"/>
    </source>
</evidence>
<sequence length="93" mass="10114">MLASKFLILISAIFWCLNGVLAVTCADDPTDANCIDCTTDTTNDECTTTTTTTTVAPTSSTTTTTTPPTIFATIKNMKLRVKNKIMRLLTKQF</sequence>
<feature type="signal peptide" evidence="1">
    <location>
        <begin position="1"/>
        <end position="22"/>
    </location>
</feature>
<dbReference type="GeneID" id="123037506"/>
<evidence type="ECO:0000313" key="2">
    <source>
        <dbReference type="EnsemblMetazoa" id="XP_044314493.1"/>
    </source>
</evidence>
<evidence type="ECO:0008006" key="4">
    <source>
        <dbReference type="Google" id="ProtNLM"/>
    </source>
</evidence>
<protein>
    <recommendedName>
        <fullName evidence="4">Integumentary mucin C.1-like</fullName>
    </recommendedName>
</protein>
<name>A0ABM5J6N9_DRORH</name>